<proteinExistence type="predicted"/>
<evidence type="ECO:0000313" key="1">
    <source>
        <dbReference type="EMBL" id="MDX8046528.1"/>
    </source>
</evidence>
<keyword evidence="2" id="KW-1185">Reference proteome</keyword>
<name>A0ACC6M6C9_9BACI</name>
<protein>
    <submittedName>
        <fullName evidence="1">YvrJ family protein</fullName>
    </submittedName>
</protein>
<organism evidence="1 2">
    <name type="scientific">Gracilibacillus pellucidus</name>
    <dbReference type="NCBI Taxonomy" id="3095368"/>
    <lineage>
        <taxon>Bacteria</taxon>
        <taxon>Bacillati</taxon>
        <taxon>Bacillota</taxon>
        <taxon>Bacilli</taxon>
        <taxon>Bacillales</taxon>
        <taxon>Bacillaceae</taxon>
        <taxon>Gracilibacillus</taxon>
    </lineage>
</organism>
<dbReference type="EMBL" id="JAWZSR010000005">
    <property type="protein sequence ID" value="MDX8046528.1"/>
    <property type="molecule type" value="Genomic_DNA"/>
</dbReference>
<sequence length="54" mass="6405">MVTTDFPQWISILGNFGFPISITIYLFVRFEKKLEKLELAITELGEIIRNMRRD</sequence>
<reference evidence="1" key="1">
    <citation type="submission" date="2023-11" db="EMBL/GenBank/DDBJ databases">
        <title>Gracilibacillus pellucida a moderately halophilic bacterium isolated from saline soil in Xinjiang province.</title>
        <authorList>
            <person name="Zhang Z."/>
            <person name="Tan F."/>
            <person name="Wang Y."/>
            <person name="Xia M."/>
        </authorList>
    </citation>
    <scope>NUCLEOTIDE SEQUENCE</scope>
    <source>
        <strain evidence="1">S3-1-1</strain>
    </source>
</reference>
<accession>A0ACC6M6C9</accession>
<gene>
    <name evidence="1" type="ORF">SH601_11090</name>
</gene>
<dbReference type="Proteomes" id="UP001277972">
    <property type="component" value="Unassembled WGS sequence"/>
</dbReference>
<comment type="caution">
    <text evidence="1">The sequence shown here is derived from an EMBL/GenBank/DDBJ whole genome shotgun (WGS) entry which is preliminary data.</text>
</comment>
<evidence type="ECO:0000313" key="2">
    <source>
        <dbReference type="Proteomes" id="UP001277972"/>
    </source>
</evidence>